<keyword evidence="2" id="KW-0436">Ligase</keyword>
<dbReference type="PANTHER" id="PTHR11895:SF176">
    <property type="entry name" value="AMIDASE AMID-RELATED"/>
    <property type="match status" value="1"/>
</dbReference>
<dbReference type="GO" id="GO:0050567">
    <property type="term" value="F:glutaminyl-tRNA synthase (glutamine-hydrolyzing) activity"/>
    <property type="evidence" value="ECO:0007669"/>
    <property type="project" value="UniProtKB-EC"/>
</dbReference>
<dbReference type="EMBL" id="CADCWL010000133">
    <property type="protein sequence ID" value="CAA9570131.1"/>
    <property type="molecule type" value="Genomic_DNA"/>
</dbReference>
<dbReference type="Pfam" id="PF01425">
    <property type="entry name" value="Amidase"/>
    <property type="match status" value="1"/>
</dbReference>
<dbReference type="EC" id="6.3.5.6" evidence="2"/>
<evidence type="ECO:0000259" key="1">
    <source>
        <dbReference type="Pfam" id="PF01425"/>
    </source>
</evidence>
<keyword evidence="2" id="KW-0808">Transferase</keyword>
<accession>A0A6J4V753</accession>
<dbReference type="InterPro" id="IPR023631">
    <property type="entry name" value="Amidase_dom"/>
</dbReference>
<name>A0A6J4V753_9BACT</name>
<reference evidence="2" key="1">
    <citation type="submission" date="2020-02" db="EMBL/GenBank/DDBJ databases">
        <authorList>
            <person name="Meier V. D."/>
        </authorList>
    </citation>
    <scope>NUCLEOTIDE SEQUENCE</scope>
    <source>
        <strain evidence="2">AVDCRST_MAG19</strain>
    </source>
</reference>
<protein>
    <submittedName>
        <fullName evidence="2">Aspartyl-tRNA(Asn) amidotransferase subunit A @ Glutamyl-tRNA(Gln) amidotransferase subunit A</fullName>
        <ecNumber evidence="2">6.3.5.6</ecNumber>
        <ecNumber evidence="2">6.3.5.7</ecNumber>
    </submittedName>
</protein>
<dbReference type="SUPFAM" id="SSF75304">
    <property type="entry name" value="Amidase signature (AS) enzymes"/>
    <property type="match status" value="1"/>
</dbReference>
<dbReference type="InterPro" id="IPR036928">
    <property type="entry name" value="AS_sf"/>
</dbReference>
<feature type="domain" description="Amidase" evidence="1">
    <location>
        <begin position="29"/>
        <end position="472"/>
    </location>
</feature>
<evidence type="ECO:0000313" key="2">
    <source>
        <dbReference type="EMBL" id="CAA9570131.1"/>
    </source>
</evidence>
<dbReference type="GO" id="GO:0016740">
    <property type="term" value="F:transferase activity"/>
    <property type="evidence" value="ECO:0007669"/>
    <property type="project" value="UniProtKB-KW"/>
</dbReference>
<dbReference type="PANTHER" id="PTHR11895">
    <property type="entry name" value="TRANSAMIDASE"/>
    <property type="match status" value="1"/>
</dbReference>
<dbReference type="InterPro" id="IPR020556">
    <property type="entry name" value="Amidase_CS"/>
</dbReference>
<organism evidence="2">
    <name type="scientific">uncultured Thermomicrobiales bacterium</name>
    <dbReference type="NCBI Taxonomy" id="1645740"/>
    <lineage>
        <taxon>Bacteria</taxon>
        <taxon>Pseudomonadati</taxon>
        <taxon>Thermomicrobiota</taxon>
        <taxon>Thermomicrobia</taxon>
        <taxon>Thermomicrobiales</taxon>
        <taxon>environmental samples</taxon>
    </lineage>
</organism>
<dbReference type="AlphaFoldDB" id="A0A6J4V753"/>
<dbReference type="GO" id="GO:0050566">
    <property type="term" value="F:asparaginyl-tRNA synthase (glutamine-hydrolyzing) activity"/>
    <property type="evidence" value="ECO:0007669"/>
    <property type="project" value="UniProtKB-EC"/>
</dbReference>
<proteinExistence type="predicted"/>
<sequence>MGGTDARLDGLTLAGLSAALASGAVSSLEATEHALARIARLDGRDGLNTFITVTADRARAEARAADARRTSGAARGPLDGVPIAHKDLFDTAGVRTTAGARLWAERVPDADATVVARLREAGAVTVGKTNLLEFAYGYPHPDFGETANPWDRTRTAGGSSGGSAAAVAAGMAWGALGSDTGGSIRSPAAYCGITGLKPTAGLASLTGAAPLSPSLDHAGPMARTAEDCALLLAAIIGHDPADPASAPTAEAEQVRAALRELAVAGTRFAEATPSAPLRGVRIGVVRRLFDLAVTPGLRATVERALPVFADLGAEVAEVDLPPGLLELVVPALVRIYAVEAAAIHRNALRERPDDFGPVMRAGLARALSVPAVDFVDSQRDRRRVRAAFDALYGRVDLLAWPAQPLVAPPLGTTADAIEEHGMSTPTIEVEIGATGPANLTGEPSLSVPCGVVGGLPVGLLLQGPRFADARVLAAAMAYQGVAGAPPVTGG</sequence>
<dbReference type="Gene3D" id="3.90.1300.10">
    <property type="entry name" value="Amidase signature (AS) domain"/>
    <property type="match status" value="1"/>
</dbReference>
<dbReference type="InterPro" id="IPR000120">
    <property type="entry name" value="Amidase"/>
</dbReference>
<gene>
    <name evidence="2" type="ORF">AVDCRST_MAG19-2693</name>
</gene>
<dbReference type="EC" id="6.3.5.7" evidence="2"/>
<dbReference type="PROSITE" id="PS00571">
    <property type="entry name" value="AMIDASES"/>
    <property type="match status" value="1"/>
</dbReference>